<proteinExistence type="predicted"/>
<keyword evidence="2" id="KW-0732">Signal</keyword>
<sequence length="531" mass="58627">MAFMSASPLLLNSLSLALLASGAYYAIGFRRKPVLAWSVPLHLSYQDYSVKHSRSLAGYDFELWNHVISACGALVAALTIIAFQSQRKSQSSSTSGRRVRHGLHVTTALVAALAACVGSFVSSSLLGIHPATWSVTSPIRQVSTAAITAELTRVPAATPWDLGWVMLRSAFERTVMQKGHGALDVTHRYLSRHLREQRLQIGTTIYPSIRTHGVGVAPVPWTRNGYRVAPEHRVLSYEPIVAGTNVTVLCSDTTTDWKWDYERIETHGRSDGQLIVHNFEMVPNADWNSRGSQRTIAYVDGNRGLNLETWLAIWKSPDGQDMQPRQIFAFTSISVTDHQPRVQVFECAYGGVDVVRQVYMTSPMEPIVYGHVWAVKDRLTFEDLWPAAVAIDEALGRDGGMMLAGLTAAKFTSFEVWDLFQGRTLEVAELVENVLVDTAQAYFSLVRQWKEEAQFFSWKAEFPSGGLTATTRQLGSDGTPGLVALVMVGLLGCLPLVSLIRPALQNYRATRGGDVVGNYEIRDGILKKKAD</sequence>
<feature type="chain" id="PRO_5042593339" evidence="2">
    <location>
        <begin position="23"/>
        <end position="531"/>
    </location>
</feature>
<keyword evidence="1" id="KW-1133">Transmembrane helix</keyword>
<dbReference type="Proteomes" id="UP001239445">
    <property type="component" value="Unassembled WGS sequence"/>
</dbReference>
<evidence type="ECO:0000256" key="2">
    <source>
        <dbReference type="SAM" id="SignalP"/>
    </source>
</evidence>
<keyword evidence="1" id="KW-0472">Membrane</keyword>
<organism evidence="3 4">
    <name type="scientific">Echria macrotheca</name>
    <dbReference type="NCBI Taxonomy" id="438768"/>
    <lineage>
        <taxon>Eukaryota</taxon>
        <taxon>Fungi</taxon>
        <taxon>Dikarya</taxon>
        <taxon>Ascomycota</taxon>
        <taxon>Pezizomycotina</taxon>
        <taxon>Sordariomycetes</taxon>
        <taxon>Sordariomycetidae</taxon>
        <taxon>Sordariales</taxon>
        <taxon>Schizotheciaceae</taxon>
        <taxon>Echria</taxon>
    </lineage>
</organism>
<feature type="transmembrane region" description="Helical" evidence="1">
    <location>
        <begin position="481"/>
        <end position="500"/>
    </location>
</feature>
<dbReference type="EMBL" id="MU839828">
    <property type="protein sequence ID" value="KAK1759101.1"/>
    <property type="molecule type" value="Genomic_DNA"/>
</dbReference>
<reference evidence="3" key="1">
    <citation type="submission" date="2023-06" db="EMBL/GenBank/DDBJ databases">
        <title>Genome-scale phylogeny and comparative genomics of the fungal order Sordariales.</title>
        <authorList>
            <consortium name="Lawrence Berkeley National Laboratory"/>
            <person name="Hensen N."/>
            <person name="Bonometti L."/>
            <person name="Westerberg I."/>
            <person name="Brannstrom I.O."/>
            <person name="Guillou S."/>
            <person name="Cros-Aarteil S."/>
            <person name="Calhoun S."/>
            <person name="Haridas S."/>
            <person name="Kuo A."/>
            <person name="Mondo S."/>
            <person name="Pangilinan J."/>
            <person name="Riley R."/>
            <person name="Labutti K."/>
            <person name="Andreopoulos B."/>
            <person name="Lipzen A."/>
            <person name="Chen C."/>
            <person name="Yanf M."/>
            <person name="Daum C."/>
            <person name="Ng V."/>
            <person name="Clum A."/>
            <person name="Steindorff A."/>
            <person name="Ohm R."/>
            <person name="Martin F."/>
            <person name="Silar P."/>
            <person name="Natvig D."/>
            <person name="Lalanne C."/>
            <person name="Gautier V."/>
            <person name="Ament-Velasquez S.L."/>
            <person name="Kruys A."/>
            <person name="Hutchinson M.I."/>
            <person name="Powell A.J."/>
            <person name="Barry K."/>
            <person name="Miller A.N."/>
            <person name="Grigoriev I.V."/>
            <person name="Debuchy R."/>
            <person name="Gladieux P."/>
            <person name="Thoren M.H."/>
            <person name="Johannesson H."/>
        </authorList>
    </citation>
    <scope>NUCLEOTIDE SEQUENCE</scope>
    <source>
        <strain evidence="3">PSN4</strain>
    </source>
</reference>
<comment type="caution">
    <text evidence="3">The sequence shown here is derived from an EMBL/GenBank/DDBJ whole genome shotgun (WGS) entry which is preliminary data.</text>
</comment>
<dbReference type="AlphaFoldDB" id="A0AAJ0F8H5"/>
<keyword evidence="1" id="KW-0812">Transmembrane</keyword>
<protein>
    <submittedName>
        <fullName evidence="3">Uncharacterized protein</fullName>
    </submittedName>
</protein>
<feature type="transmembrane region" description="Helical" evidence="1">
    <location>
        <begin position="63"/>
        <end position="83"/>
    </location>
</feature>
<evidence type="ECO:0000313" key="4">
    <source>
        <dbReference type="Proteomes" id="UP001239445"/>
    </source>
</evidence>
<keyword evidence="4" id="KW-1185">Reference proteome</keyword>
<feature type="signal peptide" evidence="2">
    <location>
        <begin position="1"/>
        <end position="22"/>
    </location>
</feature>
<evidence type="ECO:0000313" key="3">
    <source>
        <dbReference type="EMBL" id="KAK1759101.1"/>
    </source>
</evidence>
<feature type="transmembrane region" description="Helical" evidence="1">
    <location>
        <begin position="103"/>
        <end position="128"/>
    </location>
</feature>
<name>A0AAJ0F8H5_9PEZI</name>
<gene>
    <name evidence="3" type="ORF">QBC47DRAFT_371068</name>
</gene>
<accession>A0AAJ0F8H5</accession>
<evidence type="ECO:0000256" key="1">
    <source>
        <dbReference type="SAM" id="Phobius"/>
    </source>
</evidence>